<reference evidence="6" key="2">
    <citation type="submission" date="2015-06" db="UniProtKB">
        <authorList>
            <consortium name="EnsemblPlants"/>
        </authorList>
    </citation>
    <scope>IDENTIFICATION</scope>
    <source>
        <strain evidence="6">DM1-3 516 R44</strain>
    </source>
</reference>
<dbReference type="InterPro" id="IPR010851">
    <property type="entry name" value="DEFL"/>
</dbReference>
<keyword evidence="7" id="KW-1185">Reference proteome</keyword>
<dbReference type="Gramene" id="PGSC0003DMT400079821">
    <property type="protein sequence ID" value="PGSC0003DMT400079821"/>
    <property type="gene ID" value="PGSC0003DMG400031082"/>
</dbReference>
<proteinExistence type="inferred from homology"/>
<dbReference type="HOGENOM" id="CLU_2927148_0_0_1"/>
<dbReference type="Proteomes" id="UP000011115">
    <property type="component" value="Unassembled WGS sequence"/>
</dbReference>
<protein>
    <submittedName>
        <fullName evidence="6">Uncharacterized protein</fullName>
    </submittedName>
</protein>
<dbReference type="PaxDb" id="4113-PGSC0003DMT400079821"/>
<dbReference type="InParanoid" id="M1D2H7"/>
<dbReference type="GO" id="GO:0031640">
    <property type="term" value="P:killing of cells of another organism"/>
    <property type="evidence" value="ECO:0007669"/>
    <property type="project" value="UniProtKB-KW"/>
</dbReference>
<dbReference type="EnsemblPlants" id="PGSC0003DMT400079821">
    <property type="protein sequence ID" value="PGSC0003DMT400079821"/>
    <property type="gene ID" value="PGSC0003DMG400031082"/>
</dbReference>
<keyword evidence="5" id="KW-1015">Disulfide bond</keyword>
<keyword evidence="3" id="KW-0295">Fungicide</keyword>
<evidence type="ECO:0000256" key="4">
    <source>
        <dbReference type="ARBA" id="ARBA00022821"/>
    </source>
</evidence>
<evidence type="ECO:0000256" key="3">
    <source>
        <dbReference type="ARBA" id="ARBA00022577"/>
    </source>
</evidence>
<organism evidence="6 7">
    <name type="scientific">Solanum tuberosum</name>
    <name type="common">Potato</name>
    <dbReference type="NCBI Taxonomy" id="4113"/>
    <lineage>
        <taxon>Eukaryota</taxon>
        <taxon>Viridiplantae</taxon>
        <taxon>Streptophyta</taxon>
        <taxon>Embryophyta</taxon>
        <taxon>Tracheophyta</taxon>
        <taxon>Spermatophyta</taxon>
        <taxon>Magnoliopsida</taxon>
        <taxon>eudicotyledons</taxon>
        <taxon>Gunneridae</taxon>
        <taxon>Pentapetalae</taxon>
        <taxon>asterids</taxon>
        <taxon>lamiids</taxon>
        <taxon>Solanales</taxon>
        <taxon>Solanaceae</taxon>
        <taxon>Solanoideae</taxon>
        <taxon>Solaneae</taxon>
        <taxon>Solanum</taxon>
    </lineage>
</organism>
<dbReference type="AlphaFoldDB" id="M1D2H7"/>
<keyword evidence="4" id="KW-0611">Plant defense</keyword>
<evidence type="ECO:0000256" key="5">
    <source>
        <dbReference type="ARBA" id="ARBA00023157"/>
    </source>
</evidence>
<accession>M1D2H7</accession>
<dbReference type="GO" id="GO:0050832">
    <property type="term" value="P:defense response to fungus"/>
    <property type="evidence" value="ECO:0007669"/>
    <property type="project" value="UniProtKB-KW"/>
</dbReference>
<evidence type="ECO:0000313" key="7">
    <source>
        <dbReference type="Proteomes" id="UP000011115"/>
    </source>
</evidence>
<evidence type="ECO:0000256" key="2">
    <source>
        <dbReference type="ARBA" id="ARBA00022529"/>
    </source>
</evidence>
<evidence type="ECO:0000256" key="1">
    <source>
        <dbReference type="ARBA" id="ARBA00006722"/>
    </source>
</evidence>
<keyword evidence="2" id="KW-0929">Antimicrobial</keyword>
<dbReference type="Pfam" id="PF07333">
    <property type="entry name" value="SLR1-BP"/>
    <property type="match status" value="1"/>
</dbReference>
<comment type="similarity">
    <text evidence="1">Belongs to the DEFL family.</text>
</comment>
<name>M1D2H7_SOLTU</name>
<sequence>MGQNHQVMAKECSAQIDSATCVKNDDCGPVCLAAYKEQLYFAACLQKPPDLHYICVCSYYC</sequence>
<evidence type="ECO:0000313" key="6">
    <source>
        <dbReference type="EnsemblPlants" id="PGSC0003DMT400079821"/>
    </source>
</evidence>
<reference evidence="7" key="1">
    <citation type="journal article" date="2011" name="Nature">
        <title>Genome sequence and analysis of the tuber crop potato.</title>
        <authorList>
            <consortium name="The Potato Genome Sequencing Consortium"/>
        </authorList>
    </citation>
    <scope>NUCLEOTIDE SEQUENCE [LARGE SCALE GENOMIC DNA]</scope>
    <source>
        <strain evidence="7">cv. DM1-3 516 R44</strain>
    </source>
</reference>